<dbReference type="Gene3D" id="1.20.120.450">
    <property type="entry name" value="dinb family like domain"/>
    <property type="match status" value="1"/>
</dbReference>
<dbReference type="InterPro" id="IPR034660">
    <property type="entry name" value="DinB/YfiT-like"/>
</dbReference>
<reference evidence="2 3" key="1">
    <citation type="submission" date="2017-04" db="EMBL/GenBank/DDBJ databases">
        <authorList>
            <person name="Afonso C.L."/>
            <person name="Miller P.J."/>
            <person name="Scott M.A."/>
            <person name="Spackman E."/>
            <person name="Goraichik I."/>
            <person name="Dimitrov K.M."/>
            <person name="Suarez D.L."/>
            <person name="Swayne D.E."/>
        </authorList>
    </citation>
    <scope>NUCLEOTIDE SEQUENCE [LARGE SCALE GENOMIC DNA]</scope>
    <source>
        <strain evidence="2 3">CGMCC 1.12708</strain>
    </source>
</reference>
<dbReference type="Pfam" id="PF12867">
    <property type="entry name" value="DinB_2"/>
    <property type="match status" value="1"/>
</dbReference>
<dbReference type="SUPFAM" id="SSF109854">
    <property type="entry name" value="DinB/YfiT-like putative metalloenzymes"/>
    <property type="match status" value="1"/>
</dbReference>
<keyword evidence="3" id="KW-1185">Reference proteome</keyword>
<dbReference type="EMBL" id="FWXS01000011">
    <property type="protein sequence ID" value="SMC88827.1"/>
    <property type="molecule type" value="Genomic_DNA"/>
</dbReference>
<evidence type="ECO:0000259" key="1">
    <source>
        <dbReference type="Pfam" id="PF12867"/>
    </source>
</evidence>
<dbReference type="InterPro" id="IPR024775">
    <property type="entry name" value="DinB-like"/>
</dbReference>
<evidence type="ECO:0000313" key="3">
    <source>
        <dbReference type="Proteomes" id="UP000192393"/>
    </source>
</evidence>
<dbReference type="Proteomes" id="UP000192393">
    <property type="component" value="Unassembled WGS sequence"/>
</dbReference>
<feature type="domain" description="DinB-like" evidence="1">
    <location>
        <begin position="12"/>
        <end position="143"/>
    </location>
</feature>
<proteinExistence type="predicted"/>
<evidence type="ECO:0000313" key="2">
    <source>
        <dbReference type="EMBL" id="SMC88827.1"/>
    </source>
</evidence>
<dbReference type="OrthoDB" id="4295522at2"/>
<dbReference type="RefSeq" id="WP_084018888.1">
    <property type="nucleotide sequence ID" value="NZ_FWXS01000011.1"/>
</dbReference>
<gene>
    <name evidence="2" type="ORF">SAMN06296427_111103</name>
</gene>
<organism evidence="2 3">
    <name type="scientific">Moheibacter sediminis</name>
    <dbReference type="NCBI Taxonomy" id="1434700"/>
    <lineage>
        <taxon>Bacteria</taxon>
        <taxon>Pseudomonadati</taxon>
        <taxon>Bacteroidota</taxon>
        <taxon>Flavobacteriia</taxon>
        <taxon>Flavobacteriales</taxon>
        <taxon>Weeksellaceae</taxon>
        <taxon>Moheibacter</taxon>
    </lineage>
</organism>
<dbReference type="AlphaFoldDB" id="A0A1W2CUA8"/>
<sequence>MDKHFEDLGVIRKHLIEYLHAYDLKHLTQIPPGFQNHIFWNCAHVLVTQQLMTYYLSSNAMLVDNDWVMRYKKGTVGDKNVTENDVRLLIKLLQTSLVQLKKDYNSEKLSYYKPYETSFGIHLENIEDAIRFNVLHESLHLGYVMALVKGIS</sequence>
<name>A0A1W2CUA8_9FLAO</name>
<accession>A0A1W2CUA8</accession>
<protein>
    <submittedName>
        <fullName evidence="2">DinB superfamily protein</fullName>
    </submittedName>
</protein>